<accession>A0A4Y9R069</accession>
<comment type="caution">
    <text evidence="2">The sequence shown here is derived from an EMBL/GenBank/DDBJ whole genome shotgun (WGS) entry which is preliminary data.</text>
</comment>
<name>A0A4Y9R069_9MICO</name>
<keyword evidence="3" id="KW-1185">Reference proteome</keyword>
<dbReference type="Gene3D" id="3.40.960.10">
    <property type="entry name" value="VSR Endonuclease"/>
    <property type="match status" value="1"/>
</dbReference>
<proteinExistence type="predicted"/>
<dbReference type="Proteomes" id="UP000298127">
    <property type="component" value="Unassembled WGS sequence"/>
</dbReference>
<evidence type="ECO:0000259" key="1">
    <source>
        <dbReference type="Pfam" id="PF04480"/>
    </source>
</evidence>
<evidence type="ECO:0000313" key="3">
    <source>
        <dbReference type="Proteomes" id="UP000298127"/>
    </source>
</evidence>
<dbReference type="Pfam" id="PF04480">
    <property type="entry name" value="DUF559"/>
    <property type="match status" value="1"/>
</dbReference>
<dbReference type="AlphaFoldDB" id="A0A4Y9R069"/>
<dbReference type="InterPro" id="IPR007569">
    <property type="entry name" value="DUF559"/>
</dbReference>
<protein>
    <submittedName>
        <fullName evidence="2">DUF559 domain-containing protein</fullName>
    </submittedName>
</protein>
<sequence>MSRPKPLPEPLAWRGFTLADATEAGLSRGRTRARDLATPFRGTRVPSQLHLDLLARCELAMRILPNGAFLIGPTAALLWHMPLPYSLATQVERGLDVAVPPPRTAPRRRGIRGRQVDVDPTQLVTIAGILITSAPRTWCDLAAVVELPDLVAAGDQLIRRRRPTCTRAALASAVDAFGRRRGRALLDRAIPLLSERSESPQESILRVVAITAGLPAVLPNVDLVDENGRFVARVDLLFADYPIVLEYEGDHHRDKSQWRRDMTRIAEIESLGYTVIRVNADDLADVGGLIRRIERQLRARGWRGR</sequence>
<dbReference type="EMBL" id="SPQZ01000004">
    <property type="protein sequence ID" value="TFV96625.1"/>
    <property type="molecule type" value="Genomic_DNA"/>
</dbReference>
<evidence type="ECO:0000313" key="2">
    <source>
        <dbReference type="EMBL" id="TFV96625.1"/>
    </source>
</evidence>
<reference evidence="2 3" key="1">
    <citation type="journal article" date="2018" name="J. Microbiol.">
        <title>Leifsonia flava sp. nov., a novel actinobacterium isolated from the rhizosphere of Aquilegia viridiflora.</title>
        <authorList>
            <person name="Cai Y."/>
            <person name="Tao W.Z."/>
            <person name="Ma Y.J."/>
            <person name="Cheng J."/>
            <person name="Zhang M.Y."/>
            <person name="Zhang Y.X."/>
        </authorList>
    </citation>
    <scope>NUCLEOTIDE SEQUENCE [LARGE SCALE GENOMIC DNA]</scope>
    <source>
        <strain evidence="2 3">SYP-B2174</strain>
    </source>
</reference>
<organism evidence="2 3">
    <name type="scientific">Orlajensenia leifsoniae</name>
    <dbReference type="NCBI Taxonomy" id="2561933"/>
    <lineage>
        <taxon>Bacteria</taxon>
        <taxon>Bacillati</taxon>
        <taxon>Actinomycetota</taxon>
        <taxon>Actinomycetes</taxon>
        <taxon>Micrococcales</taxon>
        <taxon>Microbacteriaceae</taxon>
        <taxon>Orlajensenia</taxon>
    </lineage>
</organism>
<gene>
    <name evidence="2" type="ORF">E4M00_11085</name>
</gene>
<feature type="domain" description="DUF559" evidence="1">
    <location>
        <begin position="234"/>
        <end position="297"/>
    </location>
</feature>